<dbReference type="PANTHER" id="PTHR35401:SF2">
    <property type="entry name" value="ABC-TYPE TRANSPORT SYSTEM"/>
    <property type="match status" value="1"/>
</dbReference>
<dbReference type="Pfam" id="PF08681">
    <property type="entry name" value="TacA1"/>
    <property type="match status" value="1"/>
</dbReference>
<reference evidence="3 4" key="1">
    <citation type="submission" date="2015-06" db="EMBL/GenBank/DDBJ databases">
        <title>Marinobacter subterrani, a genetically tractable neutrophilic iron-oxidizing strain isolated from the Soudan Iron Mine.</title>
        <authorList>
            <person name="Bonis B.M."/>
            <person name="Gralnick J.A."/>
        </authorList>
    </citation>
    <scope>NUCLEOTIDE SEQUENCE [LARGE SCALE GENOMIC DNA]</scope>
    <source>
        <strain evidence="3 4">JG233</strain>
    </source>
</reference>
<dbReference type="SUPFAM" id="SSF47598">
    <property type="entry name" value="Ribbon-helix-helix"/>
    <property type="match status" value="1"/>
</dbReference>
<sequence length="98" mass="10638">MAKPTVKLTLELTASTELLLARASESADFKTLTAFIERAAVEKALQILDDTKAITLDSESFEAFIASCESPAPPNDTLKFAFQGRTTKKDISQLDENG</sequence>
<dbReference type="Gene3D" id="1.20.5.780">
    <property type="entry name" value="Single helix bin"/>
    <property type="match status" value="1"/>
</dbReference>
<comment type="caution">
    <text evidence="3">The sequence shown here is derived from an EMBL/GenBank/DDBJ whole genome shotgun (WGS) entry which is preliminary data.</text>
</comment>
<dbReference type="GO" id="GO:0006355">
    <property type="term" value="P:regulation of DNA-templated transcription"/>
    <property type="evidence" value="ECO:0007669"/>
    <property type="project" value="InterPro"/>
</dbReference>
<dbReference type="EMBL" id="LFBU01000001">
    <property type="protein sequence ID" value="KMQ74401.1"/>
    <property type="molecule type" value="Genomic_DNA"/>
</dbReference>
<accession>A0A0J7J929</accession>
<dbReference type="Proteomes" id="UP000036102">
    <property type="component" value="Unassembled WGS sequence"/>
</dbReference>
<evidence type="ECO:0000256" key="1">
    <source>
        <dbReference type="ARBA" id="ARBA00022649"/>
    </source>
</evidence>
<evidence type="ECO:0000313" key="3">
    <source>
        <dbReference type="EMBL" id="KMQ74401.1"/>
    </source>
</evidence>
<comment type="similarity">
    <text evidence="2">Belongs to the TacA antitoxin family.</text>
</comment>
<dbReference type="InterPro" id="IPR014795">
    <property type="entry name" value="TacA_1-like"/>
</dbReference>
<evidence type="ECO:0000313" key="4">
    <source>
        <dbReference type="Proteomes" id="UP000036102"/>
    </source>
</evidence>
<dbReference type="PANTHER" id="PTHR35401">
    <property type="entry name" value="COPG FAMILY HELIX-TURN-HELIX PROTEIN-RELATED-RELATED"/>
    <property type="match status" value="1"/>
</dbReference>
<dbReference type="AlphaFoldDB" id="A0A0J7J929"/>
<dbReference type="InterPro" id="IPR010985">
    <property type="entry name" value="Ribbon_hlx_hlx"/>
</dbReference>
<gene>
    <name evidence="3" type="ORF">Msub_10584</name>
</gene>
<name>A0A0J7J929_9GAMM</name>
<proteinExistence type="inferred from homology"/>
<organism evidence="3 4">
    <name type="scientific">Marinobacter subterrani</name>
    <dbReference type="NCBI Taxonomy" id="1658765"/>
    <lineage>
        <taxon>Bacteria</taxon>
        <taxon>Pseudomonadati</taxon>
        <taxon>Pseudomonadota</taxon>
        <taxon>Gammaproteobacteria</taxon>
        <taxon>Pseudomonadales</taxon>
        <taxon>Marinobacteraceae</taxon>
        <taxon>Marinobacter</taxon>
    </lineage>
</organism>
<evidence type="ECO:0000256" key="2">
    <source>
        <dbReference type="ARBA" id="ARBA00049988"/>
    </source>
</evidence>
<dbReference type="PATRIC" id="fig|1658765.3.peg.576"/>
<keyword evidence="4" id="KW-1185">Reference proteome</keyword>
<keyword evidence="1" id="KW-1277">Toxin-antitoxin system</keyword>
<protein>
    <submittedName>
        <fullName evidence="3">Putative conserved protein, DUF1778 family</fullName>
    </submittedName>
</protein>
<dbReference type="RefSeq" id="WP_048494610.1">
    <property type="nucleotide sequence ID" value="NZ_LFBU01000001.1"/>
</dbReference>